<feature type="non-terminal residue" evidence="1">
    <location>
        <position position="210"/>
    </location>
</feature>
<accession>X1QZ17</accession>
<dbReference type="AlphaFoldDB" id="X1QZ17"/>
<gene>
    <name evidence="1" type="ORF">S06H3_57620</name>
</gene>
<dbReference type="EMBL" id="BARV01037204">
    <property type="protein sequence ID" value="GAI48529.1"/>
    <property type="molecule type" value="Genomic_DNA"/>
</dbReference>
<organism evidence="1">
    <name type="scientific">marine sediment metagenome</name>
    <dbReference type="NCBI Taxonomy" id="412755"/>
    <lineage>
        <taxon>unclassified sequences</taxon>
        <taxon>metagenomes</taxon>
        <taxon>ecological metagenomes</taxon>
    </lineage>
</organism>
<reference evidence="1" key="1">
    <citation type="journal article" date="2014" name="Front. Microbiol.">
        <title>High frequency of phylogenetically diverse reductive dehalogenase-homologous genes in deep subseafloor sedimentary metagenomes.</title>
        <authorList>
            <person name="Kawai M."/>
            <person name="Futagami T."/>
            <person name="Toyoda A."/>
            <person name="Takaki Y."/>
            <person name="Nishi S."/>
            <person name="Hori S."/>
            <person name="Arai W."/>
            <person name="Tsubouchi T."/>
            <person name="Morono Y."/>
            <person name="Uchiyama I."/>
            <person name="Ito T."/>
            <person name="Fujiyama A."/>
            <person name="Inagaki F."/>
            <person name="Takami H."/>
        </authorList>
    </citation>
    <scope>NUCLEOTIDE SEQUENCE</scope>
    <source>
        <strain evidence="1">Expedition CK06-06</strain>
    </source>
</reference>
<sequence length="210" mass="23897">MKIKSKKRILKAINHKESDKIPVDLGGSVQSTIHVYAYNELKKALGIKDGVIEIMDSFILAAKVEDSVREMLQIDTVPILPPIDALGIKNYVGKKEWVMPNGLKVVVSEDFNPLKQKDGSYIIEKGGYKFKLPNGGYYFDPIKYLLQDANTIEDIERSFDFTGYGEREIEYFKKEAERLKNTDRTVVGDVFASFSAEDIFGYEKSFMNIM</sequence>
<protein>
    <recommendedName>
        <fullName evidence="2">Methyltransferase</fullName>
    </recommendedName>
</protein>
<evidence type="ECO:0008006" key="2">
    <source>
        <dbReference type="Google" id="ProtNLM"/>
    </source>
</evidence>
<comment type="caution">
    <text evidence="1">The sequence shown here is derived from an EMBL/GenBank/DDBJ whole genome shotgun (WGS) entry which is preliminary data.</text>
</comment>
<name>X1QZ17_9ZZZZ</name>
<proteinExistence type="predicted"/>
<dbReference type="Gene3D" id="3.20.20.210">
    <property type="match status" value="1"/>
</dbReference>
<evidence type="ECO:0000313" key="1">
    <source>
        <dbReference type="EMBL" id="GAI48529.1"/>
    </source>
</evidence>
<dbReference type="InterPro" id="IPR038071">
    <property type="entry name" value="UROD/MetE-like_sf"/>
</dbReference>